<feature type="compositionally biased region" description="Pro residues" evidence="1">
    <location>
        <begin position="81"/>
        <end position="94"/>
    </location>
</feature>
<dbReference type="OMA" id="HIISMPA"/>
<dbReference type="RefSeq" id="XP_018273614.1">
    <property type="nucleotide sequence ID" value="XM_018413908.1"/>
</dbReference>
<proteinExistence type="predicted"/>
<dbReference type="STRING" id="578459.A0A194SAS8"/>
<accession>A0A194SAS8</accession>
<sequence>MTCRVDQRRGSAASSVTVIIETVTTTTTRLDDLASTDEAPVTFVSPCPVTSRRGSTAGAVAQPPHQAPPVPSSSAHAPSYTFPPPPPYGDPAPTPRAAVHPLTFFAFSSLTPVPSSSSSPVRPSQPDAHIISMPAAPPPPPAYAATPRTEAERRFWHGFLCPALWVLGARRIWRSERLSTAATVAAAFGTSGKDEAGEGAGEGEGARGWTALPPDVRESLELWREEELVWARRPQPVERPREKKSRV</sequence>
<protein>
    <submittedName>
        <fullName evidence="2">Uncharacterized protein</fullName>
    </submittedName>
</protein>
<dbReference type="Proteomes" id="UP000053890">
    <property type="component" value="Unassembled WGS sequence"/>
</dbReference>
<feature type="region of interest" description="Disordered" evidence="1">
    <location>
        <begin position="115"/>
        <end position="145"/>
    </location>
</feature>
<organism evidence="2 3">
    <name type="scientific">Rhodotorula graminis (strain WP1)</name>
    <dbReference type="NCBI Taxonomy" id="578459"/>
    <lineage>
        <taxon>Eukaryota</taxon>
        <taxon>Fungi</taxon>
        <taxon>Dikarya</taxon>
        <taxon>Basidiomycota</taxon>
        <taxon>Pucciniomycotina</taxon>
        <taxon>Microbotryomycetes</taxon>
        <taxon>Sporidiobolales</taxon>
        <taxon>Sporidiobolaceae</taxon>
        <taxon>Rhodotorula</taxon>
    </lineage>
</organism>
<feature type="compositionally biased region" description="Low complexity" evidence="1">
    <location>
        <begin position="115"/>
        <end position="126"/>
    </location>
</feature>
<name>A0A194SAS8_RHOGW</name>
<gene>
    <name evidence="2" type="ORF">RHOBADRAFT_41557</name>
</gene>
<dbReference type="AlphaFoldDB" id="A0A194SAS8"/>
<evidence type="ECO:0000313" key="3">
    <source>
        <dbReference type="Proteomes" id="UP000053890"/>
    </source>
</evidence>
<evidence type="ECO:0000313" key="2">
    <source>
        <dbReference type="EMBL" id="KPV77565.1"/>
    </source>
</evidence>
<dbReference type="OrthoDB" id="2530455at2759"/>
<dbReference type="EMBL" id="KQ474074">
    <property type="protein sequence ID" value="KPV77565.1"/>
    <property type="molecule type" value="Genomic_DNA"/>
</dbReference>
<feature type="region of interest" description="Disordered" evidence="1">
    <location>
        <begin position="45"/>
        <end position="94"/>
    </location>
</feature>
<reference evidence="2 3" key="1">
    <citation type="journal article" date="2015" name="Front. Microbiol.">
        <title>Genome sequence of the plant growth promoting endophytic yeast Rhodotorula graminis WP1.</title>
        <authorList>
            <person name="Firrincieli A."/>
            <person name="Otillar R."/>
            <person name="Salamov A."/>
            <person name="Schmutz J."/>
            <person name="Khan Z."/>
            <person name="Redman R.S."/>
            <person name="Fleck N.D."/>
            <person name="Lindquist E."/>
            <person name="Grigoriev I.V."/>
            <person name="Doty S.L."/>
        </authorList>
    </citation>
    <scope>NUCLEOTIDE SEQUENCE [LARGE SCALE GENOMIC DNA]</scope>
    <source>
        <strain evidence="2 3">WP1</strain>
    </source>
</reference>
<feature type="region of interest" description="Disordered" evidence="1">
    <location>
        <begin position="191"/>
        <end position="211"/>
    </location>
</feature>
<dbReference type="GeneID" id="28974357"/>
<keyword evidence="3" id="KW-1185">Reference proteome</keyword>
<evidence type="ECO:0000256" key="1">
    <source>
        <dbReference type="SAM" id="MobiDB-lite"/>
    </source>
</evidence>